<keyword evidence="5" id="KW-0863">Zinc-finger</keyword>
<dbReference type="PANTHER" id="PTHR13214">
    <property type="entry name" value="ZINC FINGER PROTEIN 330"/>
    <property type="match status" value="1"/>
</dbReference>
<proteinExistence type="inferred from homology"/>
<feature type="compositionally biased region" description="Basic and acidic residues" evidence="8">
    <location>
        <begin position="13"/>
        <end position="24"/>
    </location>
</feature>
<dbReference type="AlphaFoldDB" id="A0A8D8AK51"/>
<evidence type="ECO:0000256" key="2">
    <source>
        <dbReference type="ARBA" id="ARBA00007212"/>
    </source>
</evidence>
<evidence type="ECO:0000256" key="5">
    <source>
        <dbReference type="ARBA" id="ARBA00022771"/>
    </source>
</evidence>
<evidence type="ECO:0000256" key="4">
    <source>
        <dbReference type="ARBA" id="ARBA00022737"/>
    </source>
</evidence>
<evidence type="ECO:0000256" key="1">
    <source>
        <dbReference type="ARBA" id="ARBA00004604"/>
    </source>
</evidence>
<keyword evidence="3" id="KW-0479">Metal-binding</keyword>
<evidence type="ECO:0000256" key="7">
    <source>
        <dbReference type="ARBA" id="ARBA00023242"/>
    </source>
</evidence>
<feature type="region of interest" description="Disordered" evidence="8">
    <location>
        <begin position="1"/>
        <end position="24"/>
    </location>
</feature>
<dbReference type="EMBL" id="HBUE01036008">
    <property type="protein sequence ID" value="CAG6458753.1"/>
    <property type="molecule type" value="Transcribed_RNA"/>
</dbReference>
<dbReference type="GO" id="GO:0008270">
    <property type="term" value="F:zinc ion binding"/>
    <property type="evidence" value="ECO:0007669"/>
    <property type="project" value="UniProtKB-KW"/>
</dbReference>
<dbReference type="InterPro" id="IPR010531">
    <property type="entry name" value="NOA36"/>
</dbReference>
<comment type="similarity">
    <text evidence="2">Belongs to the NOA36 family.</text>
</comment>
<evidence type="ECO:0000256" key="8">
    <source>
        <dbReference type="SAM" id="MobiDB-lite"/>
    </source>
</evidence>
<evidence type="ECO:0000313" key="9">
    <source>
        <dbReference type="EMBL" id="CAG6458753.1"/>
    </source>
</evidence>
<dbReference type="GO" id="GO:0005730">
    <property type="term" value="C:nucleolus"/>
    <property type="evidence" value="ECO:0007669"/>
    <property type="project" value="UniProtKB-SubCell"/>
</dbReference>
<keyword evidence="4" id="KW-0677">Repeat</keyword>
<keyword evidence="7" id="KW-0539">Nucleus</keyword>
<evidence type="ECO:0000256" key="6">
    <source>
        <dbReference type="ARBA" id="ARBA00022833"/>
    </source>
</evidence>
<sequence length="193" mass="22076">MSKKIGQRKKAEKQKLRQKEIRNRDSQLLEQPSCDCQSVQRLPICSRQKCMLKTGTASSSTPECSPPECRWMRRKCLQSLACTCPLMDAVCVDCERGDLGITEGECTRIDSAIIFCVTTASVSKSKYATIQTKDLSMSVRSHKNGRKRLVQNTRRTAKRPITSWPTRIWTRRKRIRMMATRSKNPAMMKRATS</sequence>
<evidence type="ECO:0000256" key="3">
    <source>
        <dbReference type="ARBA" id="ARBA00022723"/>
    </source>
</evidence>
<reference evidence="9" key="1">
    <citation type="submission" date="2021-05" db="EMBL/GenBank/DDBJ databases">
        <authorList>
            <person name="Alioto T."/>
            <person name="Alioto T."/>
            <person name="Gomez Garrido J."/>
        </authorList>
    </citation>
    <scope>NUCLEOTIDE SEQUENCE</scope>
</reference>
<comment type="subcellular location">
    <subcellularLocation>
        <location evidence="1">Nucleus</location>
        <location evidence="1">Nucleolus</location>
    </subcellularLocation>
</comment>
<protein>
    <submittedName>
        <fullName evidence="9">Zinc finger protein 330 homolog</fullName>
    </submittedName>
</protein>
<dbReference type="PANTHER" id="PTHR13214:SF1">
    <property type="entry name" value="ZINC FINGER PROTEIN 330"/>
    <property type="match status" value="1"/>
</dbReference>
<feature type="compositionally biased region" description="Basic residues" evidence="8">
    <location>
        <begin position="1"/>
        <end position="12"/>
    </location>
</feature>
<accession>A0A8D8AK51</accession>
<name>A0A8D8AK51_CULPI</name>
<keyword evidence="6" id="KW-0862">Zinc</keyword>
<organism evidence="9">
    <name type="scientific">Culex pipiens</name>
    <name type="common">House mosquito</name>
    <dbReference type="NCBI Taxonomy" id="7175"/>
    <lineage>
        <taxon>Eukaryota</taxon>
        <taxon>Metazoa</taxon>
        <taxon>Ecdysozoa</taxon>
        <taxon>Arthropoda</taxon>
        <taxon>Hexapoda</taxon>
        <taxon>Insecta</taxon>
        <taxon>Pterygota</taxon>
        <taxon>Neoptera</taxon>
        <taxon>Endopterygota</taxon>
        <taxon>Diptera</taxon>
        <taxon>Nematocera</taxon>
        <taxon>Culicoidea</taxon>
        <taxon>Culicidae</taxon>
        <taxon>Culicinae</taxon>
        <taxon>Culicini</taxon>
        <taxon>Culex</taxon>
        <taxon>Culex</taxon>
    </lineage>
</organism>